<dbReference type="InterPro" id="IPR001509">
    <property type="entry name" value="Epimerase_deHydtase"/>
</dbReference>
<dbReference type="GO" id="GO:0016616">
    <property type="term" value="F:oxidoreductase activity, acting on the CH-OH group of donors, NAD or NADP as acceptor"/>
    <property type="evidence" value="ECO:0007669"/>
    <property type="project" value="TreeGrafter"/>
</dbReference>
<feature type="region of interest" description="Disordered" evidence="3">
    <location>
        <begin position="355"/>
        <end position="374"/>
    </location>
</feature>
<dbReference type="InterPro" id="IPR036291">
    <property type="entry name" value="NAD(P)-bd_dom_sf"/>
</dbReference>
<evidence type="ECO:0000256" key="2">
    <source>
        <dbReference type="ARBA" id="ARBA00023445"/>
    </source>
</evidence>
<dbReference type="Pfam" id="PF01370">
    <property type="entry name" value="Epimerase"/>
    <property type="match status" value="1"/>
</dbReference>
<keyword evidence="6" id="KW-1185">Reference proteome</keyword>
<evidence type="ECO:0000313" key="5">
    <source>
        <dbReference type="EMBL" id="KAF9527196.1"/>
    </source>
</evidence>
<evidence type="ECO:0000256" key="1">
    <source>
        <dbReference type="ARBA" id="ARBA00023002"/>
    </source>
</evidence>
<dbReference type="EMBL" id="MU157863">
    <property type="protein sequence ID" value="KAF9527196.1"/>
    <property type="molecule type" value="Genomic_DNA"/>
</dbReference>
<name>A0A9P6EDN9_9AGAR</name>
<protein>
    <recommendedName>
        <fullName evidence="4">NAD-dependent epimerase/dehydratase domain-containing protein</fullName>
    </recommendedName>
</protein>
<dbReference type="InterPro" id="IPR050425">
    <property type="entry name" value="NAD(P)_dehydrat-like"/>
</dbReference>
<dbReference type="Proteomes" id="UP000807306">
    <property type="component" value="Unassembled WGS sequence"/>
</dbReference>
<evidence type="ECO:0000259" key="4">
    <source>
        <dbReference type="Pfam" id="PF01370"/>
    </source>
</evidence>
<organism evidence="5 6">
    <name type="scientific">Crepidotus variabilis</name>
    <dbReference type="NCBI Taxonomy" id="179855"/>
    <lineage>
        <taxon>Eukaryota</taxon>
        <taxon>Fungi</taxon>
        <taxon>Dikarya</taxon>
        <taxon>Basidiomycota</taxon>
        <taxon>Agaricomycotina</taxon>
        <taxon>Agaricomycetes</taxon>
        <taxon>Agaricomycetidae</taxon>
        <taxon>Agaricales</taxon>
        <taxon>Agaricineae</taxon>
        <taxon>Crepidotaceae</taxon>
        <taxon>Crepidotus</taxon>
    </lineage>
</organism>
<keyword evidence="1" id="KW-0560">Oxidoreductase</keyword>
<dbReference type="PANTHER" id="PTHR10366:SF562">
    <property type="entry name" value="ALDEHYDE REDUCTASE II (AFU_ORTHOLOGUE AFUA_1G11360)"/>
    <property type="match status" value="1"/>
</dbReference>
<dbReference type="PANTHER" id="PTHR10366">
    <property type="entry name" value="NAD DEPENDENT EPIMERASE/DEHYDRATASE"/>
    <property type="match status" value="1"/>
</dbReference>
<gene>
    <name evidence="5" type="ORF">CPB83DRAFT_856531</name>
</gene>
<sequence length="397" mass="43855">MLFLITGINGFIAAHTAEQLLAKGHKVRGTIRSNKIDTLSQPAPTALEVVTIDDIASGDFTEALKGVDGVIHIAAPLPGAASREVTFKSAIDGTLNVVRQAQKAGVKKVVVTSTFGTLLHPNHYAAFAGLNFTEENWGGISDEEFDQHKDDPLFIYMTAKTRAEQALWEFAKVNPEMDISTIIPGYVLGPYSRLFVLPKSASAMGTNSWVYEMMNKGRVPNAPNWIVDVRDIARAHAAAALTPFPSQPGSAINPAERRFIINAQSYTWKEAVEHLLKTRPVLNGRFIPLDQIENLPGPVTSLDTTRAKNVLGIDGYIHPETTFEQAVDDLLLVEKNLGQEPVQKVSRVLKTRKTLQKYKKSQKSDPRSLRKPRWLQKLRSSVKNRNLKLNGQFADGQ</sequence>
<feature type="domain" description="NAD-dependent epimerase/dehydratase" evidence="4">
    <location>
        <begin position="4"/>
        <end position="252"/>
    </location>
</feature>
<dbReference type="AlphaFoldDB" id="A0A9P6EDN9"/>
<evidence type="ECO:0000313" key="6">
    <source>
        <dbReference type="Proteomes" id="UP000807306"/>
    </source>
</evidence>
<reference evidence="5" key="1">
    <citation type="submission" date="2020-11" db="EMBL/GenBank/DDBJ databases">
        <authorList>
            <consortium name="DOE Joint Genome Institute"/>
            <person name="Ahrendt S."/>
            <person name="Riley R."/>
            <person name="Andreopoulos W."/>
            <person name="Labutti K."/>
            <person name="Pangilinan J."/>
            <person name="Ruiz-Duenas F.J."/>
            <person name="Barrasa J.M."/>
            <person name="Sanchez-Garcia M."/>
            <person name="Camarero S."/>
            <person name="Miyauchi S."/>
            <person name="Serrano A."/>
            <person name="Linde D."/>
            <person name="Babiker R."/>
            <person name="Drula E."/>
            <person name="Ayuso-Fernandez I."/>
            <person name="Pacheco R."/>
            <person name="Padilla G."/>
            <person name="Ferreira P."/>
            <person name="Barriuso J."/>
            <person name="Kellner H."/>
            <person name="Castanera R."/>
            <person name="Alfaro M."/>
            <person name="Ramirez L."/>
            <person name="Pisabarro A.G."/>
            <person name="Kuo A."/>
            <person name="Tritt A."/>
            <person name="Lipzen A."/>
            <person name="He G."/>
            <person name="Yan M."/>
            <person name="Ng V."/>
            <person name="Cullen D."/>
            <person name="Martin F."/>
            <person name="Rosso M.-N."/>
            <person name="Henrissat B."/>
            <person name="Hibbett D."/>
            <person name="Martinez A.T."/>
            <person name="Grigoriev I.V."/>
        </authorList>
    </citation>
    <scope>NUCLEOTIDE SEQUENCE</scope>
    <source>
        <strain evidence="5">CBS 506.95</strain>
    </source>
</reference>
<comment type="caution">
    <text evidence="5">The sequence shown here is derived from an EMBL/GenBank/DDBJ whole genome shotgun (WGS) entry which is preliminary data.</text>
</comment>
<proteinExistence type="inferred from homology"/>
<accession>A0A9P6EDN9</accession>
<dbReference type="OrthoDB" id="2735536at2759"/>
<dbReference type="SUPFAM" id="SSF51735">
    <property type="entry name" value="NAD(P)-binding Rossmann-fold domains"/>
    <property type="match status" value="1"/>
</dbReference>
<evidence type="ECO:0000256" key="3">
    <source>
        <dbReference type="SAM" id="MobiDB-lite"/>
    </source>
</evidence>
<dbReference type="Gene3D" id="3.40.50.720">
    <property type="entry name" value="NAD(P)-binding Rossmann-like Domain"/>
    <property type="match status" value="1"/>
</dbReference>
<comment type="similarity">
    <text evidence="2">Belongs to the NAD(P)-dependent epimerase/dehydratase family. Dihydroflavonol-4-reductase subfamily.</text>
</comment>